<gene>
    <name evidence="3" type="ORF">AKO1_012193</name>
</gene>
<dbReference type="AlphaFoldDB" id="A0AAW2ZDT4"/>
<name>A0AAW2ZDT4_9EUKA</name>
<feature type="region of interest" description="Disordered" evidence="1">
    <location>
        <begin position="476"/>
        <end position="500"/>
    </location>
</feature>
<evidence type="ECO:0000313" key="3">
    <source>
        <dbReference type="EMBL" id="KAL0487321.1"/>
    </source>
</evidence>
<dbReference type="InterPro" id="IPR048382">
    <property type="entry name" value="BCAS3_WD40"/>
</dbReference>
<dbReference type="InterPro" id="IPR036322">
    <property type="entry name" value="WD40_repeat_dom_sf"/>
</dbReference>
<dbReference type="SMART" id="SM00320">
    <property type="entry name" value="WD40"/>
    <property type="match status" value="3"/>
</dbReference>
<comment type="caution">
    <text evidence="3">The sequence shown here is derived from an EMBL/GenBank/DDBJ whole genome shotgun (WGS) entry which is preliminary data.</text>
</comment>
<dbReference type="GO" id="GO:0006914">
    <property type="term" value="P:autophagy"/>
    <property type="evidence" value="ECO:0007669"/>
    <property type="project" value="InterPro"/>
</dbReference>
<sequence>MSQFHYPVINEAGAEQGSPQYNSQSKSYLHQGVSFVREIEWSKHANKIGKALMSGNDTINLHNEDDVDMETQQLQHHLRSKDELLWSEFSEVQISTGANKQKKLYLILAYANGFQVHDVTEPKNVQEIISRREKAVKFAKILCKPDEKQEIVSSLYDKYPLIAIVYKDEPTKVNFFSLKTHESVHELSFSTEVNQICSNPHVLIICDQSSIYWFNNQTLEKDVNSLECYPLHNLEQESTEHRERFVQLGPVALGQRWIAYPSPNIVTNKKMDYTQHRNQTIAEISMDVAKKVASTTLYLGDIGYKQLSNVINGPTHYSDHSHQHHHQQQQQQHSINPSNSYMKAGTIEVRDVKTKDLICHFKAHSEPIAAMTFDPSGTLLVTVSIKGTNLNVYQIMPSANGRVGPRNVRHIYRLLRGVTSANIHNIQFSINSRWISVCSDHGTTHLFAINPNGGPVDPIEFVSSLYDAQIKLSHSQESDASHHDPIVETNPITFNADKKD</sequence>
<dbReference type="InterPro" id="IPR045142">
    <property type="entry name" value="BCAS3-like"/>
</dbReference>
<dbReference type="PANTHER" id="PTHR13268">
    <property type="entry name" value="BREAST CARCINOMA AMPLIFIED SEQUENCE 3"/>
    <property type="match status" value="1"/>
</dbReference>
<accession>A0AAW2ZDT4</accession>
<dbReference type="Proteomes" id="UP001431209">
    <property type="component" value="Unassembled WGS sequence"/>
</dbReference>
<feature type="compositionally biased region" description="Basic and acidic residues" evidence="1">
    <location>
        <begin position="476"/>
        <end position="486"/>
    </location>
</feature>
<evidence type="ECO:0000256" key="1">
    <source>
        <dbReference type="SAM" id="MobiDB-lite"/>
    </source>
</evidence>
<dbReference type="GO" id="GO:0005737">
    <property type="term" value="C:cytoplasm"/>
    <property type="evidence" value="ECO:0007669"/>
    <property type="project" value="TreeGrafter"/>
</dbReference>
<organism evidence="3 4">
    <name type="scientific">Acrasis kona</name>
    <dbReference type="NCBI Taxonomy" id="1008807"/>
    <lineage>
        <taxon>Eukaryota</taxon>
        <taxon>Discoba</taxon>
        <taxon>Heterolobosea</taxon>
        <taxon>Tetramitia</taxon>
        <taxon>Eutetramitia</taxon>
        <taxon>Acrasidae</taxon>
        <taxon>Acrasis</taxon>
    </lineage>
</organism>
<proteinExistence type="predicted"/>
<evidence type="ECO:0000313" key="4">
    <source>
        <dbReference type="Proteomes" id="UP001431209"/>
    </source>
</evidence>
<dbReference type="SUPFAM" id="SSF50978">
    <property type="entry name" value="WD40 repeat-like"/>
    <property type="match status" value="1"/>
</dbReference>
<dbReference type="InterPro" id="IPR015943">
    <property type="entry name" value="WD40/YVTN_repeat-like_dom_sf"/>
</dbReference>
<evidence type="ECO:0000259" key="2">
    <source>
        <dbReference type="Pfam" id="PF21034"/>
    </source>
</evidence>
<feature type="region of interest" description="Disordered" evidence="1">
    <location>
        <begin position="313"/>
        <end position="339"/>
    </location>
</feature>
<protein>
    <submittedName>
        <fullName evidence="3">Autophagy-related protein 18</fullName>
    </submittedName>
</protein>
<dbReference type="GO" id="GO:0042594">
    <property type="term" value="P:response to starvation"/>
    <property type="evidence" value="ECO:0007669"/>
    <property type="project" value="TreeGrafter"/>
</dbReference>
<reference evidence="3 4" key="1">
    <citation type="submission" date="2024-03" db="EMBL/GenBank/DDBJ databases">
        <title>The Acrasis kona genome and developmental transcriptomes reveal deep origins of eukaryotic multicellular pathways.</title>
        <authorList>
            <person name="Sheikh S."/>
            <person name="Fu C.-J."/>
            <person name="Brown M.W."/>
            <person name="Baldauf S.L."/>
        </authorList>
    </citation>
    <scope>NUCLEOTIDE SEQUENCE [LARGE SCALE GENOMIC DNA]</scope>
    <source>
        <strain evidence="3 4">ATCC MYA-3509</strain>
    </source>
</reference>
<dbReference type="Gene3D" id="2.130.10.10">
    <property type="entry name" value="YVTN repeat-like/Quinoprotein amine dehydrogenase"/>
    <property type="match status" value="1"/>
</dbReference>
<keyword evidence="4" id="KW-1185">Reference proteome</keyword>
<dbReference type="InterPro" id="IPR001680">
    <property type="entry name" value="WD40_rpt"/>
</dbReference>
<dbReference type="PANTHER" id="PTHR13268:SF0">
    <property type="entry name" value="BCAS3 MICROTUBULE ASSOCIATED CELL MIGRATION FACTOR"/>
    <property type="match status" value="1"/>
</dbReference>
<feature type="domain" description="BCAS3 WD40" evidence="2">
    <location>
        <begin position="88"/>
        <end position="454"/>
    </location>
</feature>
<dbReference type="EMBL" id="JAOPGA020001330">
    <property type="protein sequence ID" value="KAL0487321.1"/>
    <property type="molecule type" value="Genomic_DNA"/>
</dbReference>
<dbReference type="Pfam" id="PF21034">
    <property type="entry name" value="BCAS3_WD40"/>
    <property type="match status" value="1"/>
</dbReference>